<evidence type="ECO:0000256" key="1">
    <source>
        <dbReference type="ARBA" id="ARBA00001946"/>
    </source>
</evidence>
<dbReference type="InterPro" id="IPR000086">
    <property type="entry name" value="NUDIX_hydrolase_dom"/>
</dbReference>
<name>F7ZAM0_ROSLO</name>
<dbReference type="RefSeq" id="WP_013962140.1">
    <property type="nucleotide sequence ID" value="NC_015730.1"/>
</dbReference>
<evidence type="ECO:0000313" key="4">
    <source>
        <dbReference type="EMBL" id="AEI94216.1"/>
    </source>
</evidence>
<reference evidence="4 5" key="1">
    <citation type="journal article" date="2011" name="BMC Genomics">
        <title>Comparative genome analysis and genome-guided physiological analysis of Roseobacter litoralis.</title>
        <authorList>
            <person name="Kalhoefer D."/>
            <person name="Thole S."/>
            <person name="Voget S."/>
            <person name="Lehmann R."/>
            <person name="Liesegang H."/>
            <person name="Wollher A."/>
            <person name="Daniel R."/>
            <person name="Simon M."/>
            <person name="Brinkhoff T."/>
        </authorList>
    </citation>
    <scope>NUCLEOTIDE SEQUENCE [LARGE SCALE GENOMIC DNA]</scope>
    <source>
        <strain evidence="5">ATCC 49566 / DSM 6996 / JCM 21268 / NBRC 15278 / OCh 149</strain>
    </source>
</reference>
<keyword evidence="2" id="KW-0378">Hydrolase</keyword>
<dbReference type="KEGG" id="rli:RLO149_c022410"/>
<dbReference type="eggNOG" id="COG1051">
    <property type="taxonomic scope" value="Bacteria"/>
</dbReference>
<comment type="cofactor">
    <cofactor evidence="1">
        <name>Mg(2+)</name>
        <dbReference type="ChEBI" id="CHEBI:18420"/>
    </cofactor>
</comment>
<dbReference type="Proteomes" id="UP000001353">
    <property type="component" value="Chromosome"/>
</dbReference>
<protein>
    <submittedName>
        <fullName evidence="4">NUDIX hydrolase-like protein</fullName>
    </submittedName>
</protein>
<dbReference type="HOGENOM" id="CLU_037162_23_0_5"/>
<dbReference type="CDD" id="cd04688">
    <property type="entry name" value="NUDIX_Hydrolase"/>
    <property type="match status" value="1"/>
</dbReference>
<gene>
    <name evidence="4" type="ordered locus">RLO149_c022410</name>
</gene>
<evidence type="ECO:0000313" key="5">
    <source>
        <dbReference type="Proteomes" id="UP000001353"/>
    </source>
</evidence>
<proteinExistence type="predicted"/>
<dbReference type="Pfam" id="PF00293">
    <property type="entry name" value="NUDIX"/>
    <property type="match status" value="1"/>
</dbReference>
<dbReference type="InterPro" id="IPR015797">
    <property type="entry name" value="NUDIX_hydrolase-like_dom_sf"/>
</dbReference>
<evidence type="ECO:0000259" key="3">
    <source>
        <dbReference type="Pfam" id="PF00293"/>
    </source>
</evidence>
<dbReference type="AlphaFoldDB" id="F7ZAM0"/>
<organism evidence="4 5">
    <name type="scientific">Roseobacter litoralis (strain ATCC 49566 / DSM 6996 / JCM 21268 / NBRC 15278 / OCh 149)</name>
    <dbReference type="NCBI Taxonomy" id="391595"/>
    <lineage>
        <taxon>Bacteria</taxon>
        <taxon>Pseudomonadati</taxon>
        <taxon>Pseudomonadota</taxon>
        <taxon>Alphaproteobacteria</taxon>
        <taxon>Rhodobacterales</taxon>
        <taxon>Roseobacteraceae</taxon>
        <taxon>Roseobacter</taxon>
    </lineage>
</organism>
<dbReference type="Gene3D" id="3.90.79.10">
    <property type="entry name" value="Nucleoside Triphosphate Pyrophosphohydrolase"/>
    <property type="match status" value="1"/>
</dbReference>
<sequence>MNIWRPRQNIEVKALGLVWRDGLLLASEICRDDGTVDGVRPLGGRVEFGETWCDALVREFREELGVVVEVVGTPMVLENIYMHQGMVGHEVAFVCDVTFPADAYVSEGPIEYFEDNGDKCLARWYDVAQLDCGALELYPTGLKTQLRERSQST</sequence>
<dbReference type="EMBL" id="CP002623">
    <property type="protein sequence ID" value="AEI94216.1"/>
    <property type="molecule type" value="Genomic_DNA"/>
</dbReference>
<accession>F7ZAM0</accession>
<feature type="domain" description="Nudix hydrolase" evidence="3">
    <location>
        <begin position="17"/>
        <end position="130"/>
    </location>
</feature>
<dbReference type="GO" id="GO:0016787">
    <property type="term" value="F:hydrolase activity"/>
    <property type="evidence" value="ECO:0007669"/>
    <property type="project" value="UniProtKB-KW"/>
</dbReference>
<dbReference type="SUPFAM" id="SSF55811">
    <property type="entry name" value="Nudix"/>
    <property type="match status" value="1"/>
</dbReference>
<keyword evidence="5" id="KW-1185">Reference proteome</keyword>
<dbReference type="PROSITE" id="PS00893">
    <property type="entry name" value="NUDIX_BOX"/>
    <property type="match status" value="1"/>
</dbReference>
<dbReference type="OrthoDB" id="7376250at2"/>
<evidence type="ECO:0000256" key="2">
    <source>
        <dbReference type="ARBA" id="ARBA00022801"/>
    </source>
</evidence>
<dbReference type="InterPro" id="IPR020084">
    <property type="entry name" value="NUDIX_hydrolase_CS"/>
</dbReference>